<organism evidence="2 3">
    <name type="scientific">Marinimicrobium koreense</name>
    <dbReference type="NCBI Taxonomy" id="306545"/>
    <lineage>
        <taxon>Bacteria</taxon>
        <taxon>Pseudomonadati</taxon>
        <taxon>Pseudomonadota</taxon>
        <taxon>Gammaproteobacteria</taxon>
        <taxon>Cellvibrionales</taxon>
        <taxon>Cellvibrionaceae</taxon>
        <taxon>Marinimicrobium</taxon>
    </lineage>
</organism>
<evidence type="ECO:0000313" key="2">
    <source>
        <dbReference type="EMBL" id="ROQ19468.1"/>
    </source>
</evidence>
<feature type="chain" id="PRO_5017954763" evidence="1">
    <location>
        <begin position="27"/>
        <end position="239"/>
    </location>
</feature>
<keyword evidence="1" id="KW-0732">Signal</keyword>
<sequence>MPLKHVLLRTLATVGLTALLATSVSAEMPKSFENEYSTRIFGIKVTVTHKLTDLEDGGQQLRFEADSWIGNIEEISQFDWVDGVVQPRKYFYKRRGLGRDRDAELTFNWDKERVINDVQGKSWAMDIRKRVQDKLSYQIQLQKDLIEGRNNLKYAIADGGQMKEYRFEIVAEERLDTPMGEVDTVKVMRSRDDDDRVTYAWLAPKWDYLLVRLEQQEDGDSHTIDIDKARVNGKNIESF</sequence>
<dbReference type="Proteomes" id="UP000273643">
    <property type="component" value="Unassembled WGS sequence"/>
</dbReference>
<comment type="caution">
    <text evidence="2">The sequence shown here is derived from an EMBL/GenBank/DDBJ whole genome shotgun (WGS) entry which is preliminary data.</text>
</comment>
<keyword evidence="3" id="KW-1185">Reference proteome</keyword>
<dbReference type="Pfam" id="PF11306">
    <property type="entry name" value="DUF3108"/>
    <property type="match status" value="1"/>
</dbReference>
<dbReference type="EMBL" id="RJUK01000001">
    <property type="protein sequence ID" value="ROQ19468.1"/>
    <property type="molecule type" value="Genomic_DNA"/>
</dbReference>
<dbReference type="RefSeq" id="WP_024459504.1">
    <property type="nucleotide sequence ID" value="NZ_JBHYFO010000037.1"/>
</dbReference>
<name>A0A3N1NW46_9GAMM</name>
<gene>
    <name evidence="2" type="ORF">EDC38_0050</name>
</gene>
<accession>A0A3N1NW46</accession>
<proteinExistence type="predicted"/>
<evidence type="ECO:0000256" key="1">
    <source>
        <dbReference type="SAM" id="SignalP"/>
    </source>
</evidence>
<feature type="signal peptide" evidence="1">
    <location>
        <begin position="1"/>
        <end position="26"/>
    </location>
</feature>
<dbReference type="AlphaFoldDB" id="A0A3N1NW46"/>
<dbReference type="OrthoDB" id="6007799at2"/>
<evidence type="ECO:0000313" key="3">
    <source>
        <dbReference type="Proteomes" id="UP000273643"/>
    </source>
</evidence>
<dbReference type="InterPro" id="IPR021457">
    <property type="entry name" value="DUF3108"/>
</dbReference>
<protein>
    <submittedName>
        <fullName evidence="2">Uncharacterized protein DUF3108</fullName>
    </submittedName>
</protein>
<reference evidence="2 3" key="1">
    <citation type="submission" date="2018-11" db="EMBL/GenBank/DDBJ databases">
        <title>Genomic Encyclopedia of Type Strains, Phase IV (KMG-IV): sequencing the most valuable type-strain genomes for metagenomic binning, comparative biology and taxonomic classification.</title>
        <authorList>
            <person name="Goeker M."/>
        </authorList>
    </citation>
    <scope>NUCLEOTIDE SEQUENCE [LARGE SCALE GENOMIC DNA]</scope>
    <source>
        <strain evidence="2 3">DSM 16974</strain>
    </source>
</reference>